<evidence type="ECO:0000259" key="4">
    <source>
        <dbReference type="Pfam" id="PF15915"/>
    </source>
</evidence>
<protein>
    <submittedName>
        <fullName evidence="5">Helix-turn-helix domain-containing protein</fullName>
    </submittedName>
</protein>
<name>A0AAV3UQC9_9EURY</name>
<dbReference type="Pfam" id="PF04967">
    <property type="entry name" value="HTH_10"/>
    <property type="match status" value="1"/>
</dbReference>
<evidence type="ECO:0000256" key="2">
    <source>
        <dbReference type="ARBA" id="ARBA00023163"/>
    </source>
</evidence>
<keyword evidence="1" id="KW-0805">Transcription regulation</keyword>
<dbReference type="Proteomes" id="UP001501729">
    <property type="component" value="Unassembled WGS sequence"/>
</dbReference>
<dbReference type="Pfam" id="PF15915">
    <property type="entry name" value="BAT"/>
    <property type="match status" value="1"/>
</dbReference>
<dbReference type="RefSeq" id="WP_227778611.1">
    <property type="nucleotide sequence ID" value="NZ_BAABKX010000024.1"/>
</dbReference>
<evidence type="ECO:0000259" key="3">
    <source>
        <dbReference type="Pfam" id="PF04967"/>
    </source>
</evidence>
<keyword evidence="6" id="KW-1185">Reference proteome</keyword>
<feature type="domain" description="HTH bat-type" evidence="3">
    <location>
        <begin position="159"/>
        <end position="210"/>
    </location>
</feature>
<accession>A0AAV3UQC9</accession>
<dbReference type="PANTHER" id="PTHR34236">
    <property type="entry name" value="DIMETHYL SULFOXIDE REDUCTASE TRANSCRIPTIONAL ACTIVATOR"/>
    <property type="match status" value="1"/>
</dbReference>
<dbReference type="AlphaFoldDB" id="A0AAV3UQC9"/>
<evidence type="ECO:0000313" key="6">
    <source>
        <dbReference type="Proteomes" id="UP001501729"/>
    </source>
</evidence>
<proteinExistence type="predicted"/>
<dbReference type="InterPro" id="IPR007050">
    <property type="entry name" value="HTH_bacterioopsin"/>
</dbReference>
<keyword evidence="2" id="KW-0804">Transcription</keyword>
<evidence type="ECO:0000313" key="5">
    <source>
        <dbReference type="EMBL" id="GAA5062798.1"/>
    </source>
</evidence>
<gene>
    <name evidence="5" type="ORF">GCM10025751_50530</name>
</gene>
<dbReference type="GeneID" id="68617079"/>
<comment type="caution">
    <text evidence="5">The sequence shown here is derived from an EMBL/GenBank/DDBJ whole genome shotgun (WGS) entry which is preliminary data.</text>
</comment>
<dbReference type="PANTHER" id="PTHR34236:SF1">
    <property type="entry name" value="DIMETHYL SULFOXIDE REDUCTASE TRANSCRIPTIONAL ACTIVATOR"/>
    <property type="match status" value="1"/>
</dbReference>
<feature type="domain" description="Bacterioopsin transcriptional activator GAF and HTH associated" evidence="4">
    <location>
        <begin position="4"/>
        <end position="142"/>
    </location>
</feature>
<dbReference type="EMBL" id="BAABKX010000024">
    <property type="protein sequence ID" value="GAA5062798.1"/>
    <property type="molecule type" value="Genomic_DNA"/>
</dbReference>
<evidence type="ECO:0000256" key="1">
    <source>
        <dbReference type="ARBA" id="ARBA00023015"/>
    </source>
</evidence>
<sequence>MPATVVEVELSGDEFALSHTLSSIEGIEFEIERVVAHEDDRVMPFVWVSGGDIDRDEFEAVLADDPSLDRLELLADVDDEWLYQMEWISEIETLVQILVTEEATILAATGNKNSWNLRTLFPDRDALSRTHDYCQEKGLTFEILNIYQLDEGRQGRFGITEDQQEALTRAYDAGYYSIPRKATAEEVADELGVSHQALSERLRRGHESLVKNALIIGRGVDEREKK</sequence>
<dbReference type="InterPro" id="IPR031803">
    <property type="entry name" value="BAT_GAF/HTH-assoc"/>
</dbReference>
<reference evidence="5 6" key="1">
    <citation type="journal article" date="2019" name="Int. J. Syst. Evol. Microbiol.">
        <title>The Global Catalogue of Microorganisms (GCM) 10K type strain sequencing project: providing services to taxonomists for standard genome sequencing and annotation.</title>
        <authorList>
            <consortium name="The Broad Institute Genomics Platform"/>
            <consortium name="The Broad Institute Genome Sequencing Center for Infectious Disease"/>
            <person name="Wu L."/>
            <person name="Ma J."/>
        </authorList>
    </citation>
    <scope>NUCLEOTIDE SEQUENCE [LARGE SCALE GENOMIC DNA]</scope>
    <source>
        <strain evidence="5 6">JCM 17504</strain>
    </source>
</reference>
<organism evidence="5 6">
    <name type="scientific">Haladaptatus pallidirubidus</name>
    <dbReference type="NCBI Taxonomy" id="1008152"/>
    <lineage>
        <taxon>Archaea</taxon>
        <taxon>Methanobacteriati</taxon>
        <taxon>Methanobacteriota</taxon>
        <taxon>Stenosarchaea group</taxon>
        <taxon>Halobacteria</taxon>
        <taxon>Halobacteriales</taxon>
        <taxon>Haladaptataceae</taxon>
        <taxon>Haladaptatus</taxon>
    </lineage>
</organism>